<evidence type="ECO:0000256" key="2">
    <source>
        <dbReference type="ARBA" id="ARBA00007844"/>
    </source>
</evidence>
<dbReference type="GO" id="GO:0010032">
    <property type="term" value="P:meiotic chromosome condensation"/>
    <property type="evidence" value="ECO:0007669"/>
    <property type="project" value="TreeGrafter"/>
</dbReference>
<dbReference type="InterPro" id="IPR009378">
    <property type="entry name" value="H2_N"/>
</dbReference>
<comment type="similarity">
    <text evidence="2">Belongs to the CND2 H2 (condensin-2 subunit 2) family.</text>
</comment>
<feature type="domain" description="Condensin II complex subunit H2 middle" evidence="10">
    <location>
        <begin position="147"/>
        <end position="296"/>
    </location>
</feature>
<evidence type="ECO:0000256" key="4">
    <source>
        <dbReference type="ARBA" id="ARBA00023067"/>
    </source>
</evidence>
<evidence type="ECO:0000256" key="5">
    <source>
        <dbReference type="ARBA" id="ARBA00023242"/>
    </source>
</evidence>
<reference evidence="11 12" key="1">
    <citation type="journal article" date="2019" name="Plant Biotechnol. J.">
        <title>The red bayberry genome and genetic basis of sex determination.</title>
        <authorList>
            <person name="Jia H.M."/>
            <person name="Jia H.J."/>
            <person name="Cai Q.L."/>
            <person name="Wang Y."/>
            <person name="Zhao H.B."/>
            <person name="Yang W.F."/>
            <person name="Wang G.Y."/>
            <person name="Li Y.H."/>
            <person name="Zhan D.L."/>
            <person name="Shen Y.T."/>
            <person name="Niu Q.F."/>
            <person name="Chang L."/>
            <person name="Qiu J."/>
            <person name="Zhao L."/>
            <person name="Xie H.B."/>
            <person name="Fu W.Y."/>
            <person name="Jin J."/>
            <person name="Li X.W."/>
            <person name="Jiao Y."/>
            <person name="Zhou C.C."/>
            <person name="Tu T."/>
            <person name="Chai C.Y."/>
            <person name="Gao J.L."/>
            <person name="Fan L.J."/>
            <person name="van de Weg E."/>
            <person name="Wang J.Y."/>
            <person name="Gao Z.S."/>
        </authorList>
    </citation>
    <scope>NUCLEOTIDE SEQUENCE [LARGE SCALE GENOMIC DNA]</scope>
    <source>
        <tissue evidence="11">Leaves</tissue>
    </source>
</reference>
<proteinExistence type="inferred from homology"/>
<evidence type="ECO:0000259" key="8">
    <source>
        <dbReference type="Pfam" id="PF06278"/>
    </source>
</evidence>
<feature type="region of interest" description="Disordered" evidence="7">
    <location>
        <begin position="595"/>
        <end position="646"/>
    </location>
</feature>
<dbReference type="InterPro" id="IPR031739">
    <property type="entry name" value="Ncaph2"/>
</dbReference>
<dbReference type="GO" id="GO:0051306">
    <property type="term" value="P:mitotic sister chromatid separation"/>
    <property type="evidence" value="ECO:0007669"/>
    <property type="project" value="TreeGrafter"/>
</dbReference>
<sequence length="685" mass="76706">MTNSREEPSGFHTVHAERDLESNWEVDLAKKLEEYLLKICSGEIPDDGHIAVNFAEAALLLQGSVQVYSRKVEYLYSLVLRALEFLSQKRQQDQLEGTSVQPEKSGSHAVADVESDQFWGLDDIPVEAKTCLDSPIGKDDSFNHFLKPPANLVVLEGDCLDTTGHGAELESYLLATNDLYQDFILLDPCDAVAVHEFLKGNKAGKGQNGSHRSSSGRKSFQSPSRRSGGTAHKSSLRKNQDASLNQSPLLGCSGDVKNSNVGVDPPFCDNFNDNNSRFDMDERYSEPMDFDDSDNDEDTDPWKPLNPHEPGNLKVKPFRKVKASKRNVFNSTKGISITTIFPIARLHGTISPELTEIWEMRCRAVERQKESQSPPLYEKLRQSLIDGGHETFNAFHNSHNENENHAYDSGIPDLGEPEFDDFPENMSMDEDVPVHNGKHDDGVAHFDANEDIRQEDPNSHASLEDLCRSHLDALLASIAETEKQTELAARVLTWKQKIEHNLEEQESRPPFDIHDYGDRILDELSLEVNCGSVLSFADVVKGREKYDVARSFSALLQLVNNGDVDLDRRGGDGKSICYSAANPFHVCLLTHDKKREERKIRGPKKRAKSPRGKECAKSDMDETGKEKSPIVRSPSREYRSRKTSSQANCKFSVKLGTLGGVRCTPEGKRRRRSRFIEPVDLHSSG</sequence>
<evidence type="ECO:0000256" key="7">
    <source>
        <dbReference type="SAM" id="MobiDB-lite"/>
    </source>
</evidence>
<feature type="region of interest" description="Disordered" evidence="7">
    <location>
        <begin position="664"/>
        <end position="685"/>
    </location>
</feature>
<name>A0A6A1VM29_9ROSI</name>
<evidence type="ECO:0000259" key="10">
    <source>
        <dbReference type="Pfam" id="PF16869"/>
    </source>
</evidence>
<feature type="compositionally biased region" description="Polar residues" evidence="7">
    <location>
        <begin position="208"/>
        <end position="227"/>
    </location>
</feature>
<gene>
    <name evidence="11" type="ORF">CJ030_MR5G017214</name>
</gene>
<feature type="compositionally biased region" description="Basic and acidic residues" evidence="7">
    <location>
        <begin position="674"/>
        <end position="685"/>
    </location>
</feature>
<dbReference type="GO" id="GO:0005634">
    <property type="term" value="C:nucleus"/>
    <property type="evidence" value="ECO:0007669"/>
    <property type="project" value="UniProtKB-SubCell"/>
</dbReference>
<accession>A0A6A1VM29</accession>
<keyword evidence="5" id="KW-0539">Nucleus</keyword>
<dbReference type="GO" id="GO:0003682">
    <property type="term" value="F:chromatin binding"/>
    <property type="evidence" value="ECO:0007669"/>
    <property type="project" value="TreeGrafter"/>
</dbReference>
<feature type="compositionally biased region" description="Basic and acidic residues" evidence="7">
    <location>
        <begin position="611"/>
        <end position="640"/>
    </location>
</feature>
<organism evidence="11 12">
    <name type="scientific">Morella rubra</name>
    <name type="common">Chinese bayberry</name>
    <dbReference type="NCBI Taxonomy" id="262757"/>
    <lineage>
        <taxon>Eukaryota</taxon>
        <taxon>Viridiplantae</taxon>
        <taxon>Streptophyta</taxon>
        <taxon>Embryophyta</taxon>
        <taxon>Tracheophyta</taxon>
        <taxon>Spermatophyta</taxon>
        <taxon>Magnoliopsida</taxon>
        <taxon>eudicotyledons</taxon>
        <taxon>Gunneridae</taxon>
        <taxon>Pentapetalae</taxon>
        <taxon>rosids</taxon>
        <taxon>fabids</taxon>
        <taxon>Fagales</taxon>
        <taxon>Myricaceae</taxon>
        <taxon>Morella</taxon>
    </lineage>
</organism>
<feature type="domain" description="Condensin II complex subunit H2 N-terminal" evidence="8">
    <location>
        <begin position="12"/>
        <end position="125"/>
    </location>
</feature>
<feature type="region of interest" description="Disordered" evidence="7">
    <location>
        <begin position="201"/>
        <end position="247"/>
    </location>
</feature>
<evidence type="ECO:0000256" key="6">
    <source>
        <dbReference type="ARBA" id="ARBA00030479"/>
    </source>
</evidence>
<feature type="region of interest" description="Disordered" evidence="7">
    <location>
        <begin position="278"/>
        <end position="313"/>
    </location>
</feature>
<dbReference type="OrthoDB" id="10038475at2759"/>
<dbReference type="PANTHER" id="PTHR14324:SF3">
    <property type="entry name" value="CONDENSIN-2 COMPLEX SUBUNIT H2"/>
    <property type="match status" value="1"/>
</dbReference>
<dbReference type="InterPro" id="IPR031719">
    <property type="entry name" value="H2_M"/>
</dbReference>
<dbReference type="PANTHER" id="PTHR14324">
    <property type="entry name" value="CONDENSIN-2 COMPLEX SUBUNIT H2"/>
    <property type="match status" value="1"/>
</dbReference>
<dbReference type="Pfam" id="PF06278">
    <property type="entry name" value="CNDH2_N"/>
    <property type="match status" value="1"/>
</dbReference>
<evidence type="ECO:0000256" key="1">
    <source>
        <dbReference type="ARBA" id="ARBA00004123"/>
    </source>
</evidence>
<keyword evidence="12" id="KW-1185">Reference proteome</keyword>
<evidence type="ECO:0000313" key="12">
    <source>
        <dbReference type="Proteomes" id="UP000516437"/>
    </source>
</evidence>
<protein>
    <recommendedName>
        <fullName evidence="3">Condensin-2 complex subunit H2</fullName>
    </recommendedName>
    <alternativeName>
        <fullName evidence="6">Non-SMC condensin II complex subunit H2</fullName>
    </alternativeName>
</protein>
<dbReference type="InterPro" id="IPR031737">
    <property type="entry name" value="CNDH2_C"/>
</dbReference>
<keyword evidence="4" id="KW-0226">DNA condensation</keyword>
<comment type="subcellular location">
    <subcellularLocation>
        <location evidence="1">Nucleus</location>
    </subcellularLocation>
</comment>
<feature type="compositionally biased region" description="Acidic residues" evidence="7">
    <location>
        <begin position="288"/>
        <end position="299"/>
    </location>
</feature>
<dbReference type="Pfam" id="PF16858">
    <property type="entry name" value="CNDH2_C"/>
    <property type="match status" value="1"/>
</dbReference>
<evidence type="ECO:0000313" key="11">
    <source>
        <dbReference type="EMBL" id="KAB1213951.1"/>
    </source>
</evidence>
<evidence type="ECO:0000256" key="3">
    <source>
        <dbReference type="ARBA" id="ARBA00016903"/>
    </source>
</evidence>
<dbReference type="AlphaFoldDB" id="A0A6A1VM29"/>
<evidence type="ECO:0000259" key="9">
    <source>
        <dbReference type="Pfam" id="PF16858"/>
    </source>
</evidence>
<dbReference type="Pfam" id="PF16869">
    <property type="entry name" value="CNDH2_M"/>
    <property type="match status" value="1"/>
</dbReference>
<dbReference type="GO" id="GO:0000796">
    <property type="term" value="C:condensin complex"/>
    <property type="evidence" value="ECO:0007669"/>
    <property type="project" value="TreeGrafter"/>
</dbReference>
<dbReference type="Proteomes" id="UP000516437">
    <property type="component" value="Chromosome 5"/>
</dbReference>
<dbReference type="EMBL" id="RXIC02000023">
    <property type="protein sequence ID" value="KAB1213951.1"/>
    <property type="molecule type" value="Genomic_DNA"/>
</dbReference>
<feature type="compositionally biased region" description="Basic residues" evidence="7">
    <location>
        <begin position="601"/>
        <end position="610"/>
    </location>
</feature>
<feature type="domain" description="Condensin-2 complex subunit H2 C-terminal" evidence="9">
    <location>
        <begin position="462"/>
        <end position="597"/>
    </location>
</feature>
<comment type="caution">
    <text evidence="11">The sequence shown here is derived from an EMBL/GenBank/DDBJ whole genome shotgun (WGS) entry which is preliminary data.</text>
</comment>